<reference evidence="2 3" key="1">
    <citation type="submission" date="2016-11" db="EMBL/GenBank/DDBJ databases">
        <authorList>
            <person name="Varghese N."/>
            <person name="Submissions S."/>
        </authorList>
    </citation>
    <scope>NUCLEOTIDE SEQUENCE [LARGE SCALE GENOMIC DNA]</scope>
    <source>
        <strain evidence="2 3">DSM 17919</strain>
    </source>
</reference>
<proteinExistence type="predicted"/>
<evidence type="ECO:0000313" key="2">
    <source>
        <dbReference type="EMBL" id="SHJ29169.1"/>
    </source>
</evidence>
<name>A0A8G2CAC7_9BACT</name>
<keyword evidence="1" id="KW-1133">Transmembrane helix</keyword>
<organism evidence="2 3">
    <name type="scientific">Halodesulfovibrio aestuarii</name>
    <dbReference type="NCBI Taxonomy" id="126333"/>
    <lineage>
        <taxon>Bacteria</taxon>
        <taxon>Pseudomonadati</taxon>
        <taxon>Thermodesulfobacteriota</taxon>
        <taxon>Desulfovibrionia</taxon>
        <taxon>Desulfovibrionales</taxon>
        <taxon>Desulfovibrionaceae</taxon>
        <taxon>Halodesulfovibrio</taxon>
    </lineage>
</organism>
<sequence length="198" mass="22824">MSMIKISQYTEATGSSCSGKTTFFKNVQRYITGGYISECVFPSFIVRCVFLVLGFYYLLLRPVKFFWVIRHGIEIQLSMHNKISALRNAFEKFGCYFIFRHDAVLIDEGISHIPFVYQLTEEQLIDFLAVFEKELRDISIILLTAPQESELILRLLSRGHKKVTSLESAAKFARLNIKISEAYVAAMNEQEKMNARII</sequence>
<dbReference type="InterPro" id="IPR027417">
    <property type="entry name" value="P-loop_NTPase"/>
</dbReference>
<gene>
    <name evidence="2" type="ORF">SAMN05660830_02096</name>
</gene>
<comment type="caution">
    <text evidence="2">The sequence shown here is derived from an EMBL/GenBank/DDBJ whole genome shotgun (WGS) entry which is preliminary data.</text>
</comment>
<evidence type="ECO:0000256" key="1">
    <source>
        <dbReference type="SAM" id="Phobius"/>
    </source>
</evidence>
<evidence type="ECO:0000313" key="3">
    <source>
        <dbReference type="Proteomes" id="UP000184001"/>
    </source>
</evidence>
<dbReference type="EMBL" id="FQZR01000004">
    <property type="protein sequence ID" value="SHJ29169.1"/>
    <property type="molecule type" value="Genomic_DNA"/>
</dbReference>
<accession>A0A8G2CAC7</accession>
<protein>
    <submittedName>
        <fullName evidence="2">Uncharacterized protein</fullName>
    </submittedName>
</protein>
<dbReference type="Proteomes" id="UP000184001">
    <property type="component" value="Unassembled WGS sequence"/>
</dbReference>
<keyword evidence="1" id="KW-0472">Membrane</keyword>
<dbReference type="SUPFAM" id="SSF52540">
    <property type="entry name" value="P-loop containing nucleoside triphosphate hydrolases"/>
    <property type="match status" value="1"/>
</dbReference>
<feature type="transmembrane region" description="Helical" evidence="1">
    <location>
        <begin position="40"/>
        <end position="60"/>
    </location>
</feature>
<keyword evidence="1" id="KW-0812">Transmembrane</keyword>
<dbReference type="RefSeq" id="WP_143154810.1">
    <property type="nucleotide sequence ID" value="NZ_CP192219.1"/>
</dbReference>
<dbReference type="AlphaFoldDB" id="A0A8G2CAC7"/>